<keyword evidence="2" id="KW-1185">Reference proteome</keyword>
<protein>
    <submittedName>
        <fullName evidence="1">Uncharacterized protein</fullName>
    </submittedName>
</protein>
<dbReference type="Proteomes" id="UP000652761">
    <property type="component" value="Unassembled WGS sequence"/>
</dbReference>
<comment type="caution">
    <text evidence="1">The sequence shown here is derived from an EMBL/GenBank/DDBJ whole genome shotgun (WGS) entry which is preliminary data.</text>
</comment>
<sequence length="289" mass="31253">MAQMQLQMTTGFAHLNARLDNVDTSLDALADTQVQLQIRLTRLSTELHGLRQASAPPGNDNHLEGVSSCVKLLCYVHWRWKLGRWAGPGSCATRPRQCRPVPSEVLQSWFGLMCAAGLEAAGSNATWACEAVLRWPYLGAGGVESSSLAMACGSAEMAEADFSWGFPSVSSEGEELSAGEREKEASGSRFGGLLCESSGLRKKHLEGVSSCVKLLCYVRWRWKLGRRAGPGSCVARPRHCRPVPGEVLRSWFGQICAAGLEAAGSSATRACEEVMRWPAEVAAHGCWRS</sequence>
<organism evidence="1 2">
    <name type="scientific">Colocasia esculenta</name>
    <name type="common">Wild taro</name>
    <name type="synonym">Arum esculentum</name>
    <dbReference type="NCBI Taxonomy" id="4460"/>
    <lineage>
        <taxon>Eukaryota</taxon>
        <taxon>Viridiplantae</taxon>
        <taxon>Streptophyta</taxon>
        <taxon>Embryophyta</taxon>
        <taxon>Tracheophyta</taxon>
        <taxon>Spermatophyta</taxon>
        <taxon>Magnoliopsida</taxon>
        <taxon>Liliopsida</taxon>
        <taxon>Araceae</taxon>
        <taxon>Aroideae</taxon>
        <taxon>Colocasieae</taxon>
        <taxon>Colocasia</taxon>
    </lineage>
</organism>
<accession>A0A843WM13</accession>
<reference evidence="1" key="1">
    <citation type="submission" date="2017-07" db="EMBL/GenBank/DDBJ databases">
        <title>Taro Niue Genome Assembly and Annotation.</title>
        <authorList>
            <person name="Atibalentja N."/>
            <person name="Keating K."/>
            <person name="Fields C.J."/>
        </authorList>
    </citation>
    <scope>NUCLEOTIDE SEQUENCE</scope>
    <source>
        <strain evidence="1">Niue_2</strain>
        <tissue evidence="1">Leaf</tissue>
    </source>
</reference>
<evidence type="ECO:0000313" key="2">
    <source>
        <dbReference type="Proteomes" id="UP000652761"/>
    </source>
</evidence>
<dbReference type="EMBL" id="NMUH01003096">
    <property type="protein sequence ID" value="MQM03780.1"/>
    <property type="molecule type" value="Genomic_DNA"/>
</dbReference>
<name>A0A843WM13_COLES</name>
<proteinExistence type="predicted"/>
<dbReference type="AlphaFoldDB" id="A0A843WM13"/>
<gene>
    <name evidence="1" type="ORF">Taro_036568</name>
</gene>
<evidence type="ECO:0000313" key="1">
    <source>
        <dbReference type="EMBL" id="MQM03780.1"/>
    </source>
</evidence>